<evidence type="ECO:0000313" key="1">
    <source>
        <dbReference type="EMBL" id="GAG40791.1"/>
    </source>
</evidence>
<feature type="non-terminal residue" evidence="1">
    <location>
        <position position="1"/>
    </location>
</feature>
<name>X0YVZ7_9ZZZZ</name>
<sequence>EQRETLVAIKTLHRTIDYLVHRDGYPNEDKERATIDAIRVISDAQNELRDVLRT</sequence>
<dbReference type="EMBL" id="BARS01042272">
    <property type="protein sequence ID" value="GAG40791.1"/>
    <property type="molecule type" value="Genomic_DNA"/>
</dbReference>
<accession>X0YVZ7</accession>
<dbReference type="AlphaFoldDB" id="X0YVZ7"/>
<reference evidence="1" key="1">
    <citation type="journal article" date="2014" name="Front. Microbiol.">
        <title>High frequency of phylogenetically diverse reductive dehalogenase-homologous genes in deep subseafloor sedimentary metagenomes.</title>
        <authorList>
            <person name="Kawai M."/>
            <person name="Futagami T."/>
            <person name="Toyoda A."/>
            <person name="Takaki Y."/>
            <person name="Nishi S."/>
            <person name="Hori S."/>
            <person name="Arai W."/>
            <person name="Tsubouchi T."/>
            <person name="Morono Y."/>
            <person name="Uchiyama I."/>
            <person name="Ito T."/>
            <person name="Fujiyama A."/>
            <person name="Inagaki F."/>
            <person name="Takami H."/>
        </authorList>
    </citation>
    <scope>NUCLEOTIDE SEQUENCE</scope>
    <source>
        <strain evidence="1">Expedition CK06-06</strain>
    </source>
</reference>
<gene>
    <name evidence="1" type="ORF">S01H1_64160</name>
</gene>
<comment type="caution">
    <text evidence="1">The sequence shown here is derived from an EMBL/GenBank/DDBJ whole genome shotgun (WGS) entry which is preliminary data.</text>
</comment>
<organism evidence="1">
    <name type="scientific">marine sediment metagenome</name>
    <dbReference type="NCBI Taxonomy" id="412755"/>
    <lineage>
        <taxon>unclassified sequences</taxon>
        <taxon>metagenomes</taxon>
        <taxon>ecological metagenomes</taxon>
    </lineage>
</organism>
<protein>
    <submittedName>
        <fullName evidence="1">Uncharacterized protein</fullName>
    </submittedName>
</protein>
<proteinExistence type="predicted"/>